<dbReference type="Pfam" id="PF01082">
    <property type="entry name" value="Cu2_monooxygen"/>
    <property type="match status" value="1"/>
</dbReference>
<dbReference type="InterPro" id="IPR000323">
    <property type="entry name" value="Cu2_ascorb_mOase_N"/>
</dbReference>
<feature type="transmembrane region" description="Helical" evidence="10">
    <location>
        <begin position="1043"/>
        <end position="1062"/>
    </location>
</feature>
<dbReference type="OrthoDB" id="7701615at2759"/>
<evidence type="ECO:0000256" key="5">
    <source>
        <dbReference type="ARBA" id="ARBA00023008"/>
    </source>
</evidence>
<feature type="chain" id="PRO_5003157708" evidence="11">
    <location>
        <begin position="19"/>
        <end position="1883"/>
    </location>
</feature>
<feature type="region of interest" description="Disordered" evidence="9">
    <location>
        <begin position="1516"/>
        <end position="1598"/>
    </location>
</feature>
<comment type="similarity">
    <text evidence="2">Belongs to the copper type II ascorbate-dependent monooxygenase family.</text>
</comment>
<dbReference type="Pfam" id="PF03712">
    <property type="entry name" value="Cu2_monoox_C"/>
    <property type="match status" value="1"/>
</dbReference>
<dbReference type="GO" id="GO:0005507">
    <property type="term" value="F:copper ion binding"/>
    <property type="evidence" value="ECO:0007669"/>
    <property type="project" value="InterPro"/>
</dbReference>
<sequence>MFLLRVIVMLIACWIVKCDLLDLYVQHMDETMRTKLYNNKRHSMYPVSRRIKRSPENEELLKIDKQLLDVDQEWIPYQNDVLNHPNKLEENHDPDQYEMLLGAQDSKQDSFPEETTIICETKNSQLPIKKRIEIVKSTSNIIKDEIESNISHYAIKEQKEELKDELPIVLKNQTNGEKFVIQPLELEEMSVKEWKNSKEMGDEENSQFEIINENEQIDPKLIDNSSFKRMPKLWENRIPKKYFPPVEKSGKPHIQKDKLKMRFKRSAKEDGVNRRRFNNRVPKFIRYEKLDEDGDVILEWDPSDNKEVIFRVTAKTLGYVGIGFNEKSHMMGADILLAWIDDHTGVVNLLTPRRLKAPAAKDTCDVDIRVAYVNLCSSLSVIVCGDWRREDEGRARRVCSELGAQSRPPDIIGGGAVRESLSITAEKDEKVVSGLVKRNGDTCDSHGIEMKAAPVVDISQDVRVLGGSQNDSHTMVIFARKWQTCDPQDHHLTEDTVRVLWALHPTDPELNTAVWHENRRGGKALRLKTAAAHSPPREFQDVRHWDVKLNQFEVEDTDTVYWCKIFKTSSLKEKHHMIGYTPLVEKANEDLVHHVILYECTSTSPILGEHARIAGAKCYSPTMPRAWDSCLQPILAWARGSKGEWLPEHVGIPVAEHGESSYYMLEVHYNNPSMKRVIDSSGIRIYLTPKLRPQEASILVTGVAVSPLHVVPPKQKEYATAGYCTPHCTKTMFPEDGINIVSVVLHSHLAGRRLSLKHIRRGKELPRIVQDNHFDFDYQQSHTLEKEVKVLPGDELVAECVYGTLNRSKPTLGGYAATQEMCLAFIVHYPRTQLAGCYSVTPVKDLFKTLGVHSFKGITMDYLEKLFLMNGTVLTLPSTNLQQLSAYPVTKPTDEIDKVLVKQAESALRAMKDYTEDSEDDIFARLIIEDPEEFRNRTMAEHMLALPWTDELLAGAIEKSLYHGRHMTFCRTRKDELALPAEIQIFPNYTALPEMNDTTCEFKTNGSSGSFSHILVINLVTIIIVSIVTLMRRTRHVVLPVRSWQYIGLLIVSLACLTLGLVSRDREGHSGSLAGPELTHQAPHEVDACPNLNPFTKMPIHLITEPEKTSKSINYREIKVPESPISRRLEFSRSQSLDRLSRIGSREIEKRLSRNLKIERSSRSRTYEPDNESVNRLRESRFRTITESRNAKNLYDRTTRLSRSQDLSNRATMHLDRRSLERHVTDRTNSRSRSTERRELNEIARRQNRVDRSADRRNSPNLRINDRRSLSMERRGPSEIIRQESRDFLAGRREYRDLTRTRVDHRSETRERRLRSVERRDVERSNRRDDRESLLKARLGNLARGDIDRNNNLNRRKRSLETRRVLLDRVTNQERRSRVSIITRNSREDLARSNDRRLQSRSVERINDFDRETLNNRRIRSVESNMEKSSKRRLSSERRSLARSTEINRIEHRRVENRLTGQRSLDRMTSRVSSEDVRRGRINHSQRIVSQRDSRENGARENSRLIPSRSLYDFEDTSNRERRARHIRSSRSVDRNSMYRQDLAKIRESRDRRSHDSSTGQRDLSLERRERANRAYRSREERRIVPQQSREQMERREFRRTPERRVLERRDISQRLSERKIDESARSREASRMIDRRLERNPELRISRGRILEKRSTVNSRKSLERRIDDSSRSREGSRMQNRREYNSELRDTISMRMMDRRANRAAYERRTFRSLEKRSDVRRDRQFRSLEERRVPRSVENRLAKSPEKDSDIRQLHRRSLNLNVKDSSRLASLRRVIRASEQNRKQRTLSAERMISRIASNDRLFAKWEQNVQDASVDKIEAKIAPKSMDYGFLKYPTAYDFMRQAFVVALCTVYGLSLYNGKKTFIGNNMMQQMQRFIIW</sequence>
<evidence type="ECO:0000313" key="14">
    <source>
        <dbReference type="Proteomes" id="UP000000311"/>
    </source>
</evidence>
<evidence type="ECO:0000256" key="8">
    <source>
        <dbReference type="ARBA" id="ARBA00023180"/>
    </source>
</evidence>
<dbReference type="InterPro" id="IPR005018">
    <property type="entry name" value="DOMON_domain"/>
</dbReference>
<dbReference type="PROSITE" id="PS50836">
    <property type="entry name" value="DOMON"/>
    <property type="match status" value="1"/>
</dbReference>
<evidence type="ECO:0000256" key="6">
    <source>
        <dbReference type="ARBA" id="ARBA00023033"/>
    </source>
</evidence>
<feature type="transmembrane region" description="Helical" evidence="10">
    <location>
        <begin position="1844"/>
        <end position="1864"/>
    </location>
</feature>
<evidence type="ECO:0000256" key="1">
    <source>
        <dbReference type="ARBA" id="ARBA00001973"/>
    </source>
</evidence>
<dbReference type="GO" id="GO:0042421">
    <property type="term" value="P:norepinephrine biosynthetic process"/>
    <property type="evidence" value="ECO:0007669"/>
    <property type="project" value="TreeGrafter"/>
</dbReference>
<evidence type="ECO:0000256" key="10">
    <source>
        <dbReference type="SAM" id="Phobius"/>
    </source>
</evidence>
<feature type="transmembrane region" description="Helical" evidence="10">
    <location>
        <begin position="1011"/>
        <end position="1031"/>
    </location>
</feature>
<dbReference type="Pfam" id="PF03351">
    <property type="entry name" value="DOMON"/>
    <property type="match status" value="1"/>
</dbReference>
<feature type="compositionally biased region" description="Basic and acidic residues" evidence="9">
    <location>
        <begin position="1542"/>
        <end position="1556"/>
    </location>
</feature>
<keyword evidence="5" id="KW-0186">Copper</keyword>
<evidence type="ECO:0000313" key="13">
    <source>
        <dbReference type="EMBL" id="EFN62856.1"/>
    </source>
</evidence>
<dbReference type="InterPro" id="IPR014784">
    <property type="entry name" value="Cu2_ascorb_mOase-like_C"/>
</dbReference>
<dbReference type="GO" id="GO:0006589">
    <property type="term" value="P:octopamine biosynthetic process"/>
    <property type="evidence" value="ECO:0007669"/>
    <property type="project" value="TreeGrafter"/>
</dbReference>
<keyword evidence="7" id="KW-1015">Disulfide bond</keyword>
<evidence type="ECO:0000256" key="9">
    <source>
        <dbReference type="SAM" id="MobiDB-lite"/>
    </source>
</evidence>
<dbReference type="GO" id="GO:0042420">
    <property type="term" value="P:dopamine catabolic process"/>
    <property type="evidence" value="ECO:0007669"/>
    <property type="project" value="TreeGrafter"/>
</dbReference>
<dbReference type="OMA" id="GFNEKSH"/>
<feature type="domain" description="DOMON" evidence="12">
    <location>
        <begin position="294"/>
        <end position="415"/>
    </location>
</feature>
<evidence type="ECO:0000256" key="2">
    <source>
        <dbReference type="ARBA" id="ARBA00010676"/>
    </source>
</evidence>
<dbReference type="InterPro" id="IPR045266">
    <property type="entry name" value="DOH_DOMON"/>
</dbReference>
<dbReference type="PANTHER" id="PTHR10157">
    <property type="entry name" value="DOPAMINE BETA HYDROXYLASE RELATED"/>
    <property type="match status" value="1"/>
</dbReference>
<feature type="compositionally biased region" description="Basic and acidic residues" evidence="9">
    <location>
        <begin position="1425"/>
        <end position="1442"/>
    </location>
</feature>
<dbReference type="InterPro" id="IPR008977">
    <property type="entry name" value="PHM/PNGase_F_dom_sf"/>
</dbReference>
<keyword evidence="10" id="KW-0472">Membrane</keyword>
<dbReference type="Gene3D" id="2.60.120.230">
    <property type="match status" value="1"/>
</dbReference>
<evidence type="ECO:0000256" key="11">
    <source>
        <dbReference type="SAM" id="SignalP"/>
    </source>
</evidence>
<protein>
    <submittedName>
        <fullName evidence="13">MOXD1-like protein 1</fullName>
    </submittedName>
</protein>
<feature type="region of interest" description="Disordered" evidence="9">
    <location>
        <begin position="1460"/>
        <end position="1504"/>
    </location>
</feature>
<feature type="region of interest" description="Disordered" evidence="9">
    <location>
        <begin position="1196"/>
        <end position="1285"/>
    </location>
</feature>
<dbReference type="FunFam" id="2.60.120.310:FF:000004">
    <property type="entry name" value="DBH-like monooxygenase protein 1"/>
    <property type="match status" value="1"/>
</dbReference>
<feature type="region of interest" description="Disordered" evidence="9">
    <location>
        <begin position="1302"/>
        <end position="1331"/>
    </location>
</feature>
<reference evidence="13 14" key="1">
    <citation type="journal article" date="2010" name="Science">
        <title>Genomic comparison of the ants Camponotus floridanus and Harpegnathos saltator.</title>
        <authorList>
            <person name="Bonasio R."/>
            <person name="Zhang G."/>
            <person name="Ye C."/>
            <person name="Mutti N.S."/>
            <person name="Fang X."/>
            <person name="Qin N."/>
            <person name="Donahue G."/>
            <person name="Yang P."/>
            <person name="Li Q."/>
            <person name="Li C."/>
            <person name="Zhang P."/>
            <person name="Huang Z."/>
            <person name="Berger S.L."/>
            <person name="Reinberg D."/>
            <person name="Wang J."/>
            <person name="Liebig J."/>
        </authorList>
    </citation>
    <scope>NUCLEOTIDE SEQUENCE [LARGE SCALE GENOMIC DNA]</scope>
    <source>
        <strain evidence="14">C129</strain>
    </source>
</reference>
<dbReference type="InterPro" id="IPR000945">
    <property type="entry name" value="DBH-like"/>
</dbReference>
<feature type="compositionally biased region" description="Polar residues" evidence="9">
    <location>
        <begin position="1201"/>
        <end position="1211"/>
    </location>
</feature>
<evidence type="ECO:0000256" key="4">
    <source>
        <dbReference type="ARBA" id="ARBA00023002"/>
    </source>
</evidence>
<dbReference type="InterPro" id="IPR024548">
    <property type="entry name" value="Cu2_monoox_C"/>
</dbReference>
<keyword evidence="14" id="KW-1185">Reference proteome</keyword>
<feature type="compositionally biased region" description="Basic and acidic residues" evidence="9">
    <location>
        <begin position="1464"/>
        <end position="1479"/>
    </location>
</feature>
<feature type="compositionally biased region" description="Basic and acidic residues" evidence="9">
    <location>
        <begin position="1213"/>
        <end position="1285"/>
    </location>
</feature>
<evidence type="ECO:0000256" key="3">
    <source>
        <dbReference type="ARBA" id="ARBA00022723"/>
    </source>
</evidence>
<evidence type="ECO:0000259" key="12">
    <source>
        <dbReference type="PROSITE" id="PS50836"/>
    </source>
</evidence>
<feature type="compositionally biased region" description="Basic and acidic residues" evidence="9">
    <location>
        <begin position="1564"/>
        <end position="1584"/>
    </location>
</feature>
<dbReference type="SUPFAM" id="SSF49742">
    <property type="entry name" value="PHM/PNGase F"/>
    <property type="match status" value="2"/>
</dbReference>
<keyword evidence="10" id="KW-1133">Transmembrane helix</keyword>
<name>E2AUK9_CAMFO</name>
<keyword evidence="3" id="KW-0479">Metal-binding</keyword>
<dbReference type="GO" id="GO:0030667">
    <property type="term" value="C:secretory granule membrane"/>
    <property type="evidence" value="ECO:0007669"/>
    <property type="project" value="TreeGrafter"/>
</dbReference>
<feature type="region of interest" description="Disordered" evidence="9">
    <location>
        <begin position="1657"/>
        <end position="1691"/>
    </location>
</feature>
<dbReference type="GO" id="GO:0005615">
    <property type="term" value="C:extracellular space"/>
    <property type="evidence" value="ECO:0007669"/>
    <property type="project" value="TreeGrafter"/>
</dbReference>
<proteinExistence type="inferred from homology"/>
<accession>E2AUK9</accession>
<dbReference type="CDD" id="cd09631">
    <property type="entry name" value="DOMON_DOH"/>
    <property type="match status" value="1"/>
</dbReference>
<keyword evidence="10" id="KW-0812">Transmembrane</keyword>
<comment type="cofactor">
    <cofactor evidence="1">
        <name>Cu(2+)</name>
        <dbReference type="ChEBI" id="CHEBI:29036"/>
    </cofactor>
</comment>
<gene>
    <name evidence="13" type="ORF">EAG_08950</name>
</gene>
<feature type="region of interest" description="Disordered" evidence="9">
    <location>
        <begin position="1422"/>
        <end position="1442"/>
    </location>
</feature>
<keyword evidence="4" id="KW-0560">Oxidoreductase</keyword>
<dbReference type="InterPro" id="IPR036939">
    <property type="entry name" value="Cu2_ascorb_mOase_N_sf"/>
</dbReference>
<keyword evidence="8" id="KW-0325">Glycoprotein</keyword>
<keyword evidence="11" id="KW-0732">Signal</keyword>
<dbReference type="InParanoid" id="E2AUK9"/>
<dbReference type="PANTHER" id="PTHR10157:SF23">
    <property type="entry name" value="MOXD1 HOMOLOG 1"/>
    <property type="match status" value="1"/>
</dbReference>
<dbReference type="Gene3D" id="2.60.120.310">
    <property type="entry name" value="Copper type II, ascorbate-dependent monooxygenase, N-terminal domain"/>
    <property type="match status" value="1"/>
</dbReference>
<feature type="signal peptide" evidence="11">
    <location>
        <begin position="1"/>
        <end position="18"/>
    </location>
</feature>
<dbReference type="GO" id="GO:0004500">
    <property type="term" value="F:dopamine beta-monooxygenase activity"/>
    <property type="evidence" value="ECO:0007669"/>
    <property type="project" value="InterPro"/>
</dbReference>
<dbReference type="SMART" id="SM00664">
    <property type="entry name" value="DoH"/>
    <property type="match status" value="1"/>
</dbReference>
<keyword evidence="6" id="KW-0503">Monooxygenase</keyword>
<evidence type="ECO:0000256" key="7">
    <source>
        <dbReference type="ARBA" id="ARBA00023157"/>
    </source>
</evidence>
<dbReference type="Proteomes" id="UP000000311">
    <property type="component" value="Unassembled WGS sequence"/>
</dbReference>
<organism evidence="14">
    <name type="scientific">Camponotus floridanus</name>
    <name type="common">Florida carpenter ant</name>
    <dbReference type="NCBI Taxonomy" id="104421"/>
    <lineage>
        <taxon>Eukaryota</taxon>
        <taxon>Metazoa</taxon>
        <taxon>Ecdysozoa</taxon>
        <taxon>Arthropoda</taxon>
        <taxon>Hexapoda</taxon>
        <taxon>Insecta</taxon>
        <taxon>Pterygota</taxon>
        <taxon>Neoptera</taxon>
        <taxon>Endopterygota</taxon>
        <taxon>Hymenoptera</taxon>
        <taxon>Apocrita</taxon>
        <taxon>Aculeata</taxon>
        <taxon>Formicoidea</taxon>
        <taxon>Formicidae</taxon>
        <taxon>Formicinae</taxon>
        <taxon>Camponotus</taxon>
    </lineage>
</organism>
<dbReference type="EMBL" id="GL442829">
    <property type="protein sequence ID" value="EFN62856.1"/>
    <property type="molecule type" value="Genomic_DNA"/>
</dbReference>
<dbReference type="FunFam" id="2.60.120.230:FF:000001">
    <property type="entry name" value="Monooxygenase, DBH-like 1"/>
    <property type="match status" value="1"/>
</dbReference>
<feature type="compositionally biased region" description="Basic and acidic residues" evidence="9">
    <location>
        <begin position="1490"/>
        <end position="1503"/>
    </location>
</feature>